<dbReference type="Proteomes" id="UP000789405">
    <property type="component" value="Unassembled WGS sequence"/>
</dbReference>
<comment type="caution">
    <text evidence="1">The sequence shown here is derived from an EMBL/GenBank/DDBJ whole genome shotgun (WGS) entry which is preliminary data.</text>
</comment>
<evidence type="ECO:0000313" key="2">
    <source>
        <dbReference type="Proteomes" id="UP000789405"/>
    </source>
</evidence>
<dbReference type="OrthoDB" id="2444807at2759"/>
<proteinExistence type="predicted"/>
<dbReference type="EMBL" id="CAJVPY010027551">
    <property type="protein sequence ID" value="CAG8791356.1"/>
    <property type="molecule type" value="Genomic_DNA"/>
</dbReference>
<accession>A0A9N9JPJ9</accession>
<evidence type="ECO:0000313" key="1">
    <source>
        <dbReference type="EMBL" id="CAG8791356.1"/>
    </source>
</evidence>
<gene>
    <name evidence="1" type="ORF">DERYTH_LOCUS21500</name>
</gene>
<name>A0A9N9JPJ9_9GLOM</name>
<protein>
    <submittedName>
        <fullName evidence="1">27549_t:CDS:1</fullName>
    </submittedName>
</protein>
<dbReference type="AlphaFoldDB" id="A0A9N9JPJ9"/>
<keyword evidence="2" id="KW-1185">Reference proteome</keyword>
<feature type="non-terminal residue" evidence="1">
    <location>
        <position position="224"/>
    </location>
</feature>
<organism evidence="1 2">
    <name type="scientific">Dentiscutata erythropus</name>
    <dbReference type="NCBI Taxonomy" id="1348616"/>
    <lineage>
        <taxon>Eukaryota</taxon>
        <taxon>Fungi</taxon>
        <taxon>Fungi incertae sedis</taxon>
        <taxon>Mucoromycota</taxon>
        <taxon>Glomeromycotina</taxon>
        <taxon>Glomeromycetes</taxon>
        <taxon>Diversisporales</taxon>
        <taxon>Gigasporaceae</taxon>
        <taxon>Dentiscutata</taxon>
    </lineage>
</organism>
<sequence length="224" mass="26251">QAIVKERDNLSLPELTCFEFNSENENSDKQQNRNTSKPSKPLHLIKDCPTWLFKLKDAIIWLEANLKIARNSDDKKDGQKLRHYLPNESEWKLIRELIKIFELFDQATEAFSAEKFPTLSIVYPTIEVLKLEFSTYIDSNLAEDIFNKSELNIDSDSDNEDNLTNLPEIFDIELIINDVKNAIYHSLWRYWDNLSNIGLLATLLNPRLKQMRPWPAYLCEDTIK</sequence>
<reference evidence="1" key="1">
    <citation type="submission" date="2021-06" db="EMBL/GenBank/DDBJ databases">
        <authorList>
            <person name="Kallberg Y."/>
            <person name="Tangrot J."/>
            <person name="Rosling A."/>
        </authorList>
    </citation>
    <scope>NUCLEOTIDE SEQUENCE</scope>
    <source>
        <strain evidence="1">MA453B</strain>
    </source>
</reference>
<feature type="non-terminal residue" evidence="1">
    <location>
        <position position="1"/>
    </location>
</feature>
<dbReference type="InterPro" id="IPR012337">
    <property type="entry name" value="RNaseH-like_sf"/>
</dbReference>
<dbReference type="SUPFAM" id="SSF53098">
    <property type="entry name" value="Ribonuclease H-like"/>
    <property type="match status" value="1"/>
</dbReference>